<dbReference type="PANTHER" id="PTHR42943">
    <property type="entry name" value="GLUTATHIONE S-TRANSFERASE KAPPA"/>
    <property type="match status" value="1"/>
</dbReference>
<reference evidence="3 4" key="1">
    <citation type="submission" date="2023-10" db="EMBL/GenBank/DDBJ databases">
        <title>Two novel species belonging to the OM43/NOR5 clade.</title>
        <authorList>
            <person name="Park M."/>
        </authorList>
    </citation>
    <scope>NUCLEOTIDE SEQUENCE [LARGE SCALE GENOMIC DNA]</scope>
    <source>
        <strain evidence="3 4">IMCC45268</strain>
    </source>
</reference>
<protein>
    <submittedName>
        <fullName evidence="3">DsbA family protein</fullName>
    </submittedName>
</protein>
<keyword evidence="4" id="KW-1185">Reference proteome</keyword>
<sequence length="380" mass="41980">MTLSPLASDAPVIVYIDFKSPYAYLAIEPTRELERQLGVQFDWRPFVLDIPSYLGSARLGKAGEVVEQQRSEEQWSGVKYAYYDCRRYANLWGLKIRGTEKIWDTNLVSTAMLWTRLISHAATQQFIDSVYPRFWVRDLDIESEEVVAGLLSAGGLDGQAFLEWAHNGGSAINADFQSAAFEAGVYGVPTFVVDGERYFGREHLPRVRWHIEGGRGDAPDIANPLPAELLPHASLPEHVYVGVDSSLDSLRAIPELAALLKNYSGAVSWVRVTSKEPSVSKADGDDNADGLTSRSAMHRQFRKDNAAASRERYGVLGVAEDSYPEAIEALLNSLNIKLSPDVPEKLLRPAMPGVNVLLDDEIFIGRQHLPLLAKKLGLGG</sequence>
<name>A0ABZ0IGB5_9GAMM</name>
<dbReference type="PANTHER" id="PTHR42943:SF2">
    <property type="entry name" value="GLUTATHIONE S-TRANSFERASE KAPPA 1"/>
    <property type="match status" value="1"/>
</dbReference>
<accession>A0ABZ0IGB5</accession>
<dbReference type="EMBL" id="CP136865">
    <property type="protein sequence ID" value="WOJ98088.1"/>
    <property type="molecule type" value="Genomic_DNA"/>
</dbReference>
<evidence type="ECO:0000313" key="4">
    <source>
        <dbReference type="Proteomes" id="UP001626549"/>
    </source>
</evidence>
<gene>
    <name evidence="3" type="ORF">R0137_05805</name>
</gene>
<proteinExistence type="predicted"/>
<evidence type="ECO:0000259" key="2">
    <source>
        <dbReference type="Pfam" id="PF01323"/>
    </source>
</evidence>
<dbReference type="RefSeq" id="WP_407329273.1">
    <property type="nucleotide sequence ID" value="NZ_CP136865.1"/>
</dbReference>
<feature type="region of interest" description="Disordered" evidence="1">
    <location>
        <begin position="277"/>
        <end position="305"/>
    </location>
</feature>
<organism evidence="3 4">
    <name type="scientific">Congregibacter brevis</name>
    <dbReference type="NCBI Taxonomy" id="3081201"/>
    <lineage>
        <taxon>Bacteria</taxon>
        <taxon>Pseudomonadati</taxon>
        <taxon>Pseudomonadota</taxon>
        <taxon>Gammaproteobacteria</taxon>
        <taxon>Cellvibrionales</taxon>
        <taxon>Halieaceae</taxon>
        <taxon>Congregibacter</taxon>
    </lineage>
</organism>
<dbReference type="Gene3D" id="3.40.30.10">
    <property type="entry name" value="Glutaredoxin"/>
    <property type="match status" value="1"/>
</dbReference>
<evidence type="ECO:0000313" key="3">
    <source>
        <dbReference type="EMBL" id="WOJ98088.1"/>
    </source>
</evidence>
<dbReference type="SUPFAM" id="SSF52833">
    <property type="entry name" value="Thioredoxin-like"/>
    <property type="match status" value="1"/>
</dbReference>
<feature type="domain" description="DSBA-like thioredoxin" evidence="2">
    <location>
        <begin position="12"/>
        <end position="208"/>
    </location>
</feature>
<dbReference type="InterPro" id="IPR001853">
    <property type="entry name" value="DSBA-like_thioredoxin_dom"/>
</dbReference>
<dbReference type="InterPro" id="IPR036249">
    <property type="entry name" value="Thioredoxin-like_sf"/>
</dbReference>
<dbReference type="Pfam" id="PF01323">
    <property type="entry name" value="DSBA"/>
    <property type="match status" value="1"/>
</dbReference>
<dbReference type="Proteomes" id="UP001626549">
    <property type="component" value="Chromosome"/>
</dbReference>
<dbReference type="InterPro" id="IPR051924">
    <property type="entry name" value="GST_Kappa/NadH"/>
</dbReference>
<evidence type="ECO:0000256" key="1">
    <source>
        <dbReference type="SAM" id="MobiDB-lite"/>
    </source>
</evidence>